<keyword evidence="1" id="KW-0472">Membrane</keyword>
<name>A0A8J3J0M0_9ACTN</name>
<keyword evidence="1" id="KW-1133">Transmembrane helix</keyword>
<accession>A0A8J3J0M0</accession>
<evidence type="ECO:0000313" key="3">
    <source>
        <dbReference type="Proteomes" id="UP000612808"/>
    </source>
</evidence>
<evidence type="ECO:0000313" key="2">
    <source>
        <dbReference type="EMBL" id="GID09331.1"/>
    </source>
</evidence>
<protein>
    <recommendedName>
        <fullName evidence="4">PH domain-containing protein</fullName>
    </recommendedName>
</protein>
<gene>
    <name evidence="2" type="ORF">Aru02nite_02200</name>
</gene>
<dbReference type="AlphaFoldDB" id="A0A8J3J0M0"/>
<keyword evidence="1" id="KW-0812">Transmembrane</keyword>
<feature type="transmembrane region" description="Helical" evidence="1">
    <location>
        <begin position="136"/>
        <end position="157"/>
    </location>
</feature>
<organism evidence="2 3">
    <name type="scientific">Actinocatenispora rupis</name>
    <dbReference type="NCBI Taxonomy" id="519421"/>
    <lineage>
        <taxon>Bacteria</taxon>
        <taxon>Bacillati</taxon>
        <taxon>Actinomycetota</taxon>
        <taxon>Actinomycetes</taxon>
        <taxon>Micromonosporales</taxon>
        <taxon>Micromonosporaceae</taxon>
        <taxon>Actinocatenispora</taxon>
    </lineage>
</organism>
<keyword evidence="3" id="KW-1185">Reference proteome</keyword>
<sequence length="277" mass="29343">MLAVLAVAGWVTLLVTGRTVGAAPRLVATLALLVAGGAAGYGLGPGPEWLRIVLGALAGYLVGHTAGWLADGIRRRDLRGTALARNPPAPARGYELRTVLLPGAPAAGLAAGLGAAGGAVGLLVLIALVLLKREFVGAPLVALVLAAIVVLVPALTLRARATREIVLRVSDDEIMLRHRGRHTGWRTETVPLSRIRSVTVFADPYGRARMLRVDGGPDGRFELRCAPGLSRRGAAETLRRASRDLLGRPGWRPASGVRPYRARWGTRRYRGAARDNR</sequence>
<feature type="transmembrane region" description="Helical" evidence="1">
    <location>
        <begin position="106"/>
        <end position="130"/>
    </location>
</feature>
<reference evidence="2" key="1">
    <citation type="submission" date="2021-01" db="EMBL/GenBank/DDBJ databases">
        <title>Whole genome shotgun sequence of Actinocatenispora rupis NBRC 107355.</title>
        <authorList>
            <person name="Komaki H."/>
            <person name="Tamura T."/>
        </authorList>
    </citation>
    <scope>NUCLEOTIDE SEQUENCE</scope>
    <source>
        <strain evidence="2">NBRC 107355</strain>
    </source>
</reference>
<dbReference type="EMBL" id="BOMB01000001">
    <property type="protein sequence ID" value="GID09331.1"/>
    <property type="molecule type" value="Genomic_DNA"/>
</dbReference>
<proteinExistence type="predicted"/>
<evidence type="ECO:0008006" key="4">
    <source>
        <dbReference type="Google" id="ProtNLM"/>
    </source>
</evidence>
<evidence type="ECO:0000256" key="1">
    <source>
        <dbReference type="SAM" id="Phobius"/>
    </source>
</evidence>
<feature type="transmembrane region" description="Helical" evidence="1">
    <location>
        <begin position="49"/>
        <end position="70"/>
    </location>
</feature>
<comment type="caution">
    <text evidence="2">The sequence shown here is derived from an EMBL/GenBank/DDBJ whole genome shotgun (WGS) entry which is preliminary data.</text>
</comment>
<dbReference type="Proteomes" id="UP000612808">
    <property type="component" value="Unassembled WGS sequence"/>
</dbReference>